<comment type="caution">
    <text evidence="1">The sequence shown here is derived from an EMBL/GenBank/DDBJ whole genome shotgun (WGS) entry which is preliminary data.</text>
</comment>
<evidence type="ECO:0000313" key="2">
    <source>
        <dbReference type="Proteomes" id="UP000692954"/>
    </source>
</evidence>
<accession>A0A8S1M2Y2</accession>
<dbReference type="AlphaFoldDB" id="A0A8S1M2Y2"/>
<gene>
    <name evidence="1" type="ORF">PSON_ATCC_30995.1.T0300050</name>
</gene>
<name>A0A8S1M2Y2_9CILI</name>
<sequence length="160" mass="19013">MLQRKILVPLRRKQQSETQPEDDFYFENNFETVEVEEITSMLAKRLKFENQDEGANESLKLKKCCYSDDKFINCKPGLEILTQQQQISFIPNDKNCMKQVNQHKIGEKRTIQIKNITEFKHMRTGEINYLEFIEFSDVQKTLKCKKKKGTSEITKKIHKF</sequence>
<organism evidence="1 2">
    <name type="scientific">Paramecium sonneborni</name>
    <dbReference type="NCBI Taxonomy" id="65129"/>
    <lineage>
        <taxon>Eukaryota</taxon>
        <taxon>Sar</taxon>
        <taxon>Alveolata</taxon>
        <taxon>Ciliophora</taxon>
        <taxon>Intramacronucleata</taxon>
        <taxon>Oligohymenophorea</taxon>
        <taxon>Peniculida</taxon>
        <taxon>Parameciidae</taxon>
        <taxon>Paramecium</taxon>
    </lineage>
</organism>
<evidence type="ECO:0000313" key="1">
    <source>
        <dbReference type="EMBL" id="CAD8072952.1"/>
    </source>
</evidence>
<protein>
    <submittedName>
        <fullName evidence="1">Uncharacterized protein</fullName>
    </submittedName>
</protein>
<dbReference type="Proteomes" id="UP000692954">
    <property type="component" value="Unassembled WGS sequence"/>
</dbReference>
<keyword evidence="2" id="KW-1185">Reference proteome</keyword>
<reference evidence="1" key="1">
    <citation type="submission" date="2021-01" db="EMBL/GenBank/DDBJ databases">
        <authorList>
            <consortium name="Genoscope - CEA"/>
            <person name="William W."/>
        </authorList>
    </citation>
    <scope>NUCLEOTIDE SEQUENCE</scope>
</reference>
<proteinExistence type="predicted"/>
<dbReference type="EMBL" id="CAJJDN010000030">
    <property type="protein sequence ID" value="CAD8072952.1"/>
    <property type="molecule type" value="Genomic_DNA"/>
</dbReference>